<organism evidence="1 2">
    <name type="scientific">Ruthenibacterium intestinale</name>
    <dbReference type="NCBI Taxonomy" id="3133163"/>
    <lineage>
        <taxon>Bacteria</taxon>
        <taxon>Bacillati</taxon>
        <taxon>Bacillota</taxon>
        <taxon>Clostridia</taxon>
        <taxon>Eubacteriales</taxon>
        <taxon>Oscillospiraceae</taxon>
        <taxon>Ruthenibacterium</taxon>
    </lineage>
</organism>
<comment type="caution">
    <text evidence="1">The sequence shown here is derived from an EMBL/GenBank/DDBJ whole genome shotgun (WGS) entry which is preliminary data.</text>
</comment>
<name>A0ABV1GBE6_9FIRM</name>
<dbReference type="Proteomes" id="UP001477672">
    <property type="component" value="Unassembled WGS sequence"/>
</dbReference>
<evidence type="ECO:0000313" key="1">
    <source>
        <dbReference type="EMBL" id="MEQ2519156.1"/>
    </source>
</evidence>
<evidence type="ECO:0000313" key="2">
    <source>
        <dbReference type="Proteomes" id="UP001477672"/>
    </source>
</evidence>
<gene>
    <name evidence="1" type="ORF">WMO24_01695</name>
</gene>
<keyword evidence="2" id="KW-1185">Reference proteome</keyword>
<reference evidence="1 2" key="1">
    <citation type="submission" date="2024-03" db="EMBL/GenBank/DDBJ databases">
        <title>Human intestinal bacterial collection.</title>
        <authorList>
            <person name="Pauvert C."/>
            <person name="Hitch T.C.A."/>
            <person name="Clavel T."/>
        </authorList>
    </citation>
    <scope>NUCLEOTIDE SEQUENCE [LARGE SCALE GENOMIC DNA]</scope>
    <source>
        <strain evidence="1 2">CLA-JM-H11</strain>
    </source>
</reference>
<sequence>MAHETQKAVLQAICLQDRFFVLFLKISGRNCLHREGVPFDADVRKNTEGTLCGCRGGLTMQPRKRGSFPASFPYGTPAKAGVFLRL</sequence>
<dbReference type="EMBL" id="JBBMFA010000039">
    <property type="protein sequence ID" value="MEQ2519156.1"/>
    <property type="molecule type" value="Genomic_DNA"/>
</dbReference>
<proteinExistence type="predicted"/>
<accession>A0ABV1GBE6</accession>
<dbReference type="RefSeq" id="WP_349214444.1">
    <property type="nucleotide sequence ID" value="NZ_JBBMFA010000039.1"/>
</dbReference>
<protein>
    <submittedName>
        <fullName evidence="1">Uncharacterized protein</fullName>
    </submittedName>
</protein>